<dbReference type="AlphaFoldDB" id="A0A1W1I8L0"/>
<dbReference type="Pfam" id="PF05016">
    <property type="entry name" value="ParE_toxin"/>
    <property type="match status" value="1"/>
</dbReference>
<name>A0A1W1I8L0_9BACT</name>
<keyword evidence="3" id="KW-1185">Reference proteome</keyword>
<dbReference type="OrthoDB" id="9805098at2"/>
<evidence type="ECO:0000313" key="3">
    <source>
        <dbReference type="Proteomes" id="UP000192042"/>
    </source>
</evidence>
<organism evidence="2 3">
    <name type="scientific">Nitrospira japonica</name>
    <dbReference type="NCBI Taxonomy" id="1325564"/>
    <lineage>
        <taxon>Bacteria</taxon>
        <taxon>Pseudomonadati</taxon>
        <taxon>Nitrospirota</taxon>
        <taxon>Nitrospiria</taxon>
        <taxon>Nitrospirales</taxon>
        <taxon>Nitrospiraceae</taxon>
        <taxon>Nitrospira</taxon>
    </lineage>
</organism>
<dbReference type="SUPFAM" id="SSF143011">
    <property type="entry name" value="RelE-like"/>
    <property type="match status" value="1"/>
</dbReference>
<dbReference type="Proteomes" id="UP000192042">
    <property type="component" value="Chromosome I"/>
</dbReference>
<dbReference type="STRING" id="1325564.NSJP_3177"/>
<gene>
    <name evidence="2" type="ORF">NSJP_3177</name>
</gene>
<dbReference type="InterPro" id="IPR007712">
    <property type="entry name" value="RelE/ParE_toxin"/>
</dbReference>
<evidence type="ECO:0008006" key="4">
    <source>
        <dbReference type="Google" id="ProtNLM"/>
    </source>
</evidence>
<protein>
    <recommendedName>
        <fullName evidence="4">Plasmid stabilization system</fullName>
    </recommendedName>
</protein>
<accession>A0A1W1I8L0</accession>
<evidence type="ECO:0000256" key="1">
    <source>
        <dbReference type="ARBA" id="ARBA00022649"/>
    </source>
</evidence>
<evidence type="ECO:0000313" key="2">
    <source>
        <dbReference type="EMBL" id="SLM49344.1"/>
    </source>
</evidence>
<dbReference type="Gene3D" id="3.30.2310.20">
    <property type="entry name" value="RelE-like"/>
    <property type="match status" value="1"/>
</dbReference>
<dbReference type="KEGG" id="nja:NSJP_3177"/>
<reference evidence="2 3" key="1">
    <citation type="submission" date="2017-03" db="EMBL/GenBank/DDBJ databases">
        <authorList>
            <person name="Afonso C.L."/>
            <person name="Miller P.J."/>
            <person name="Scott M.A."/>
            <person name="Spackman E."/>
            <person name="Goraichik I."/>
            <person name="Dimitrov K.M."/>
            <person name="Suarez D.L."/>
            <person name="Swayne D.E."/>
        </authorList>
    </citation>
    <scope>NUCLEOTIDE SEQUENCE [LARGE SCALE GENOMIC DNA]</scope>
    <source>
        <strain evidence="2">Genome sequencing of Nitrospira japonica strain NJ11</strain>
    </source>
</reference>
<sequence>MPWYRLSFQLPVVDDLASIEMPVAQRLFEKTKWIASNVDNLRHEPAAQDLPDLCKYAVGEWRIFYALDRAEQLVDIHAIIHRSSLPL</sequence>
<proteinExistence type="predicted"/>
<dbReference type="InterPro" id="IPR035093">
    <property type="entry name" value="RelE/ParE_toxin_dom_sf"/>
</dbReference>
<dbReference type="EMBL" id="LT828648">
    <property type="protein sequence ID" value="SLM49344.1"/>
    <property type="molecule type" value="Genomic_DNA"/>
</dbReference>
<keyword evidence="1" id="KW-1277">Toxin-antitoxin system</keyword>
<dbReference type="RefSeq" id="WP_080887583.1">
    <property type="nucleotide sequence ID" value="NZ_LT828648.1"/>
</dbReference>